<evidence type="ECO:0000313" key="1">
    <source>
        <dbReference type="EMBL" id="GGP53888.1"/>
    </source>
</evidence>
<comment type="caution">
    <text evidence="1">The sequence shown here is derived from an EMBL/GenBank/DDBJ whole genome shotgun (WGS) entry which is preliminary data.</text>
</comment>
<dbReference type="EMBL" id="BMRG01000004">
    <property type="protein sequence ID" value="GGP53888.1"/>
    <property type="molecule type" value="Genomic_DNA"/>
</dbReference>
<dbReference type="Proteomes" id="UP000639606">
    <property type="component" value="Unassembled WGS sequence"/>
</dbReference>
<dbReference type="InterPro" id="IPR036249">
    <property type="entry name" value="Thioredoxin-like_sf"/>
</dbReference>
<organism evidence="1 2">
    <name type="scientific">Saccharothrix coeruleofusca</name>
    <dbReference type="NCBI Taxonomy" id="33919"/>
    <lineage>
        <taxon>Bacteria</taxon>
        <taxon>Bacillati</taxon>
        <taxon>Actinomycetota</taxon>
        <taxon>Actinomycetes</taxon>
        <taxon>Pseudonocardiales</taxon>
        <taxon>Pseudonocardiaceae</taxon>
        <taxon>Saccharothrix</taxon>
    </lineage>
</organism>
<dbReference type="Pfam" id="PF06999">
    <property type="entry name" value="Suc_Fer-like"/>
    <property type="match status" value="1"/>
</dbReference>
<protein>
    <submittedName>
        <fullName evidence="1">Sucrase ferredoxin</fullName>
    </submittedName>
</protein>
<evidence type="ECO:0000313" key="2">
    <source>
        <dbReference type="Proteomes" id="UP000639606"/>
    </source>
</evidence>
<gene>
    <name evidence="1" type="ORF">GCM10010185_27770</name>
</gene>
<reference evidence="1" key="2">
    <citation type="submission" date="2020-09" db="EMBL/GenBank/DDBJ databases">
        <authorList>
            <person name="Sun Q."/>
            <person name="Ohkuma M."/>
        </authorList>
    </citation>
    <scope>NUCLEOTIDE SEQUENCE</scope>
    <source>
        <strain evidence="1">JCM 3313</strain>
    </source>
</reference>
<name>A0A918ALS2_9PSEU</name>
<dbReference type="InterPro" id="IPR009737">
    <property type="entry name" value="Aim32/Apd1-like"/>
</dbReference>
<dbReference type="AlphaFoldDB" id="A0A918ALS2"/>
<dbReference type="CDD" id="cd03062">
    <property type="entry name" value="TRX_Fd_Sucrase"/>
    <property type="match status" value="1"/>
</dbReference>
<reference evidence="1" key="1">
    <citation type="journal article" date="2014" name="Int. J. Syst. Evol. Microbiol.">
        <title>Complete genome sequence of Corynebacterium casei LMG S-19264T (=DSM 44701T), isolated from a smear-ripened cheese.</title>
        <authorList>
            <consortium name="US DOE Joint Genome Institute (JGI-PGF)"/>
            <person name="Walter F."/>
            <person name="Albersmeier A."/>
            <person name="Kalinowski J."/>
            <person name="Ruckert C."/>
        </authorList>
    </citation>
    <scope>NUCLEOTIDE SEQUENCE</scope>
    <source>
        <strain evidence="1">JCM 3313</strain>
    </source>
</reference>
<dbReference type="SUPFAM" id="SSF52833">
    <property type="entry name" value="Thioredoxin-like"/>
    <property type="match status" value="1"/>
</dbReference>
<keyword evidence="2" id="KW-1185">Reference proteome</keyword>
<sequence length="308" mass="32819">MVVTGDVRCAALSQSCGEPQAGTAPTAAGWICLEQPGAWGREALTGSRLDPRLGVELQRRAGAVGARVLLIRRPGRHADDRRGTSPVRRAYLAAGTPGGSWLERVDLVAPEQLLELDFAALGGARPTGLGRPVSGPLLLVCTHGRRDACCALRGRPAIAGLAAAHPEAVWECSHTSGHRFAPTGVLLPTGYHYARLDPVFGEHLLRRAAEGRVVVERCRGRSAYLPVDQVAELAVRERTGETRDVLTAAGGYVRHVDGRVWRVRCLRRDLPPARPASCGAAPSVPVVLVVVEVQRLAGVARGRQGGRR</sequence>
<proteinExistence type="predicted"/>
<accession>A0A918ALS2</accession>